<dbReference type="Pfam" id="PF14734">
    <property type="entry name" value="DUF4469"/>
    <property type="match status" value="1"/>
</dbReference>
<dbReference type="InterPro" id="IPR027824">
    <property type="entry name" value="DUF4469"/>
</dbReference>
<name>A0ABT8RDY5_9BACT</name>
<gene>
    <name evidence="2" type="ORF">Q0590_28860</name>
</gene>
<dbReference type="EMBL" id="JAUKPO010000028">
    <property type="protein sequence ID" value="MDO1450321.1"/>
    <property type="molecule type" value="Genomic_DNA"/>
</dbReference>
<comment type="caution">
    <text evidence="2">The sequence shown here is derived from an EMBL/GenBank/DDBJ whole genome shotgun (WGS) entry which is preliminary data.</text>
</comment>
<organism evidence="2 3">
    <name type="scientific">Rhodocytophaga aerolata</name>
    <dbReference type="NCBI Taxonomy" id="455078"/>
    <lineage>
        <taxon>Bacteria</taxon>
        <taxon>Pseudomonadati</taxon>
        <taxon>Bacteroidota</taxon>
        <taxon>Cytophagia</taxon>
        <taxon>Cytophagales</taxon>
        <taxon>Rhodocytophagaceae</taxon>
        <taxon>Rhodocytophaga</taxon>
    </lineage>
</organism>
<evidence type="ECO:0000259" key="1">
    <source>
        <dbReference type="Pfam" id="PF14734"/>
    </source>
</evidence>
<dbReference type="RefSeq" id="WP_302041122.1">
    <property type="nucleotide sequence ID" value="NZ_JAUKPO010000028.1"/>
</dbReference>
<evidence type="ECO:0000313" key="2">
    <source>
        <dbReference type="EMBL" id="MDO1450321.1"/>
    </source>
</evidence>
<keyword evidence="3" id="KW-1185">Reference proteome</keyword>
<reference evidence="2" key="1">
    <citation type="submission" date="2023-07" db="EMBL/GenBank/DDBJ databases">
        <title>The genome sequence of Rhodocytophaga aerolata KACC 12507.</title>
        <authorList>
            <person name="Zhang X."/>
        </authorList>
    </citation>
    <scope>NUCLEOTIDE SEQUENCE</scope>
    <source>
        <strain evidence="2">KACC 12507</strain>
    </source>
</reference>
<sequence>MSASNFGKKKEPFKHFPQVVKRAGNDQLQEDLVKLIQEKYMLTSHEEAIHILQTYSDMIQNIVKKQTRPVPVSPVALMTSSSLVNTIPVALPESTFPRELESTPSPKETAEDTTPVLYGCHNVVTNLRTVMSGSVMQLYGLHLDINKQDIEQGLYLMDFSGNTIKINTLVRIKSTNIIFMIPSGLHANIYRLEIRKRTFVTDRLHTSLLPGFIRVIV</sequence>
<dbReference type="Gene3D" id="2.70.50.70">
    <property type="match status" value="1"/>
</dbReference>
<feature type="domain" description="DUF4469" evidence="1">
    <location>
        <begin position="129"/>
        <end position="195"/>
    </location>
</feature>
<accession>A0ABT8RDY5</accession>
<proteinExistence type="predicted"/>
<dbReference type="Proteomes" id="UP001168528">
    <property type="component" value="Unassembled WGS sequence"/>
</dbReference>
<evidence type="ECO:0000313" key="3">
    <source>
        <dbReference type="Proteomes" id="UP001168528"/>
    </source>
</evidence>
<protein>
    <submittedName>
        <fullName evidence="2">DUF4469 domain-containing protein</fullName>
    </submittedName>
</protein>